<evidence type="ECO:0000313" key="2">
    <source>
        <dbReference type="Proteomes" id="UP000188235"/>
    </source>
</evidence>
<dbReference type="STRING" id="399497.BW733_05880"/>
<keyword evidence="2" id="KW-1185">Reference proteome</keyword>
<dbReference type="RefSeq" id="WP_077348765.1">
    <property type="nucleotide sequence ID" value="NZ_CP019607.1"/>
</dbReference>
<reference evidence="1 2" key="1">
    <citation type="journal article" date="2008" name="Int. J. Syst. Evol. Microbiol.">
        <title>Tessaracoccus flavescens sp. nov., isolated from marine sediment.</title>
        <authorList>
            <person name="Lee D.W."/>
            <person name="Lee S.D."/>
        </authorList>
    </citation>
    <scope>NUCLEOTIDE SEQUENCE [LARGE SCALE GENOMIC DNA]</scope>
    <source>
        <strain evidence="1 2">SST-39T</strain>
    </source>
</reference>
<proteinExistence type="predicted"/>
<dbReference type="AlphaFoldDB" id="A0A1Q2CWF2"/>
<sequence>MDAIAVSLAGEGKAVGVAPLGTALTVAQGQLIADCAPSGVVLSPTDHDNAGQKAAARDYSLYTQLGLDPRELVLVNRGDYREVR</sequence>
<dbReference type="Proteomes" id="UP000188235">
    <property type="component" value="Chromosome"/>
</dbReference>
<name>A0A1Q2CWF2_9ACTN</name>
<gene>
    <name evidence="1" type="ORF">BW733_05880</name>
</gene>
<dbReference type="Gene3D" id="3.40.1360.10">
    <property type="match status" value="1"/>
</dbReference>
<accession>A0A1Q2CWF2</accession>
<organism evidence="1 2">
    <name type="scientific">Tessaracoccus flavescens</name>
    <dbReference type="NCBI Taxonomy" id="399497"/>
    <lineage>
        <taxon>Bacteria</taxon>
        <taxon>Bacillati</taxon>
        <taxon>Actinomycetota</taxon>
        <taxon>Actinomycetes</taxon>
        <taxon>Propionibacteriales</taxon>
        <taxon>Propionibacteriaceae</taxon>
        <taxon>Tessaracoccus</taxon>
    </lineage>
</organism>
<evidence type="ECO:0000313" key="1">
    <source>
        <dbReference type="EMBL" id="AQP50430.1"/>
    </source>
</evidence>
<dbReference type="OrthoDB" id="7605626at2"/>
<protein>
    <submittedName>
        <fullName evidence="1">Uncharacterized protein</fullName>
    </submittedName>
</protein>
<dbReference type="EMBL" id="CP019607">
    <property type="protein sequence ID" value="AQP50430.1"/>
    <property type="molecule type" value="Genomic_DNA"/>
</dbReference>
<dbReference type="Pfam" id="PF13155">
    <property type="entry name" value="Toprim_2"/>
    <property type="match status" value="1"/>
</dbReference>
<dbReference type="KEGG" id="tfa:BW733_05880"/>
<dbReference type="SUPFAM" id="SSF56731">
    <property type="entry name" value="DNA primase core"/>
    <property type="match status" value="1"/>
</dbReference>